<name>A0A2M8NZ79_9CHLR</name>
<feature type="chain" id="PRO_5014961148" description="SH3b domain-containing protein" evidence="1">
    <location>
        <begin position="26"/>
        <end position="279"/>
    </location>
</feature>
<dbReference type="AlphaFoldDB" id="A0A2M8NZ79"/>
<accession>A0A2M8NZ79</accession>
<feature type="signal peptide" evidence="1">
    <location>
        <begin position="1"/>
        <end position="25"/>
    </location>
</feature>
<sequence>MCRKALLLILVLALGAIAHGQVAQAQSDSLPSGEWRAYPLELVYAHAYRFAMPLHQQPFVPLQLTVAPERVLFTLEAISVAASDLTKTAEVALKRVEDGYASEEVRIGEGEFSGRSTFSLVPLSATRAMLTEQYVAFEGTRTQRWILTFGESDDPRQALIRCEGSPPSRLASGVRAIAIGEMPLEGRAQPSLSAAVLFEVPLYVSPEDSAQTAVLDVLEGPVCGDELIWWRVRFEGREGWAAEGNLESYYLEFFEPEQDRALDGDPLVEQLKSTATPSR</sequence>
<dbReference type="Proteomes" id="UP000228921">
    <property type="component" value="Unassembled WGS sequence"/>
</dbReference>
<reference evidence="2 3" key="1">
    <citation type="submission" date="2017-11" db="EMBL/GenBank/DDBJ databases">
        <title>Evolution of Phototrophy in the Chloroflexi Phylum Driven by Horizontal Gene Transfer.</title>
        <authorList>
            <person name="Ward L.M."/>
            <person name="Hemp J."/>
            <person name="Shih P.M."/>
            <person name="Mcglynn S.E."/>
            <person name="Fischer W."/>
        </authorList>
    </citation>
    <scope>NUCLEOTIDE SEQUENCE [LARGE SCALE GENOMIC DNA]</scope>
    <source>
        <strain evidence="2">CP2_2F</strain>
    </source>
</reference>
<proteinExistence type="predicted"/>
<comment type="caution">
    <text evidence="2">The sequence shown here is derived from an EMBL/GenBank/DDBJ whole genome shotgun (WGS) entry which is preliminary data.</text>
</comment>
<keyword evidence="1" id="KW-0732">Signal</keyword>
<evidence type="ECO:0000313" key="2">
    <source>
        <dbReference type="EMBL" id="PJF30605.1"/>
    </source>
</evidence>
<dbReference type="EMBL" id="PGTK01000008">
    <property type="protein sequence ID" value="PJF30605.1"/>
    <property type="molecule type" value="Genomic_DNA"/>
</dbReference>
<protein>
    <recommendedName>
        <fullName evidence="4">SH3b domain-containing protein</fullName>
    </recommendedName>
</protein>
<evidence type="ECO:0008006" key="4">
    <source>
        <dbReference type="Google" id="ProtNLM"/>
    </source>
</evidence>
<evidence type="ECO:0000313" key="3">
    <source>
        <dbReference type="Proteomes" id="UP000228921"/>
    </source>
</evidence>
<evidence type="ECO:0000256" key="1">
    <source>
        <dbReference type="SAM" id="SignalP"/>
    </source>
</evidence>
<gene>
    <name evidence="2" type="ORF">CUN51_07295</name>
</gene>
<organism evidence="2 3">
    <name type="scientific">Candidatus Thermofonsia Clade 1 bacterium</name>
    <dbReference type="NCBI Taxonomy" id="2364210"/>
    <lineage>
        <taxon>Bacteria</taxon>
        <taxon>Bacillati</taxon>
        <taxon>Chloroflexota</taxon>
        <taxon>Candidatus Thermofontia</taxon>
        <taxon>Candidatus Thermofonsia Clade 1</taxon>
    </lineage>
</organism>